<evidence type="ECO:0000313" key="1">
    <source>
        <dbReference type="EMBL" id="RDH46185.1"/>
    </source>
</evidence>
<dbReference type="Proteomes" id="UP000257039">
    <property type="component" value="Unassembled WGS sequence"/>
</dbReference>
<reference evidence="1 2" key="1">
    <citation type="submission" date="2017-04" db="EMBL/GenBank/DDBJ databases">
        <title>Draft genome sequence of Zooshikella ganghwensis VG4 isolated from Red Sea sediments.</title>
        <authorList>
            <person name="Rehman Z."/>
            <person name="Alam I."/>
            <person name="Kamau A."/>
            <person name="Bajic V."/>
            <person name="Leiknes T."/>
        </authorList>
    </citation>
    <scope>NUCLEOTIDE SEQUENCE [LARGE SCALE GENOMIC DNA]</scope>
    <source>
        <strain evidence="1 2">VG4</strain>
    </source>
</reference>
<dbReference type="AlphaFoldDB" id="A0A4P9VRG6"/>
<organism evidence="1 2">
    <name type="scientific">Zooshikella ganghwensis</name>
    <dbReference type="NCBI Taxonomy" id="202772"/>
    <lineage>
        <taxon>Bacteria</taxon>
        <taxon>Pseudomonadati</taxon>
        <taxon>Pseudomonadota</taxon>
        <taxon>Gammaproteobacteria</taxon>
        <taxon>Oceanospirillales</taxon>
        <taxon>Zooshikellaceae</taxon>
        <taxon>Zooshikella</taxon>
    </lineage>
</organism>
<name>A0A4P9VRG6_9GAMM</name>
<evidence type="ECO:0000313" key="2">
    <source>
        <dbReference type="Proteomes" id="UP000257039"/>
    </source>
</evidence>
<accession>A0A4P9VRG6</accession>
<dbReference type="EMBL" id="NDXW01000001">
    <property type="protein sequence ID" value="RDH46185.1"/>
    <property type="molecule type" value="Genomic_DNA"/>
</dbReference>
<gene>
    <name evidence="1" type="ORF">B9G39_23555</name>
</gene>
<keyword evidence="2" id="KW-1185">Reference proteome</keyword>
<dbReference type="RefSeq" id="WP_094788991.1">
    <property type="nucleotide sequence ID" value="NZ_NDXW01000001.1"/>
</dbReference>
<sequence length="79" mass="9139">MRKVLTILTLLTCFLASVNSTGNVKSDRQILSEQLAKLDFVFDEKDVSSNSKLFDFITKERYQVMLNKRKNKYVSLGFI</sequence>
<protein>
    <submittedName>
        <fullName evidence="1">Uncharacterized protein</fullName>
    </submittedName>
</protein>
<comment type="caution">
    <text evidence="1">The sequence shown here is derived from an EMBL/GenBank/DDBJ whole genome shotgun (WGS) entry which is preliminary data.</text>
</comment>
<proteinExistence type="predicted"/>